<sequence length="195" mass="21556">MTYSALQLDGLKEIMNIGGGHAATSISQLVNKPINMHVPEIKILTYQALYQQIISDDTEVYATFSQVIGDLPGAFLFVLGDQAANQLSTLMLGDSELLPELKRSALNELTNIITNSFLNAIANLVNKQLIASLPQVQYDFFGAVISSTYMALDQYDDQIMVIRNEFIYEEARLDASLFFIPQVGVLEQMLDALGI</sequence>
<evidence type="ECO:0000313" key="5">
    <source>
        <dbReference type="Proteomes" id="UP001057481"/>
    </source>
</evidence>
<dbReference type="EMBL" id="JAGMVS010000042">
    <property type="protein sequence ID" value="MCM2436956.1"/>
    <property type="molecule type" value="Genomic_DNA"/>
</dbReference>
<keyword evidence="2" id="KW-0378">Hydrolase</keyword>
<comment type="caution">
    <text evidence="4">The sequence shown here is derived from an EMBL/GenBank/DDBJ whole genome shotgun (WGS) entry which is preliminary data.</text>
</comment>
<gene>
    <name evidence="4" type="ORF">KAK10_03295</name>
</gene>
<dbReference type="CDD" id="cd17909">
    <property type="entry name" value="CheC_ClassI"/>
    <property type="match status" value="1"/>
</dbReference>
<dbReference type="InterPro" id="IPR050992">
    <property type="entry name" value="CheZ_family_phosphatases"/>
</dbReference>
<accession>A0ABT0VGJ4</accession>
<dbReference type="PANTHER" id="PTHR43693">
    <property type="entry name" value="PROTEIN PHOSPHATASE CHEZ"/>
    <property type="match status" value="1"/>
</dbReference>
<evidence type="ECO:0000259" key="3">
    <source>
        <dbReference type="Pfam" id="PF04509"/>
    </source>
</evidence>
<dbReference type="Proteomes" id="UP001057481">
    <property type="component" value="Unassembled WGS sequence"/>
</dbReference>
<keyword evidence="1" id="KW-0145">Chemotaxis</keyword>
<name>A0ABT0VGJ4_9LACO</name>
<organism evidence="4 5">
    <name type="scientific">Periweissella beninensis</name>
    <dbReference type="NCBI Taxonomy" id="504936"/>
    <lineage>
        <taxon>Bacteria</taxon>
        <taxon>Bacillati</taxon>
        <taxon>Bacillota</taxon>
        <taxon>Bacilli</taxon>
        <taxon>Lactobacillales</taxon>
        <taxon>Lactobacillaceae</taxon>
        <taxon>Periweissella</taxon>
    </lineage>
</organism>
<evidence type="ECO:0000313" key="4">
    <source>
        <dbReference type="EMBL" id="MCM2436956.1"/>
    </source>
</evidence>
<evidence type="ECO:0000256" key="2">
    <source>
        <dbReference type="ARBA" id="ARBA00022801"/>
    </source>
</evidence>
<dbReference type="Gene3D" id="3.40.1550.10">
    <property type="entry name" value="CheC-like"/>
    <property type="match status" value="1"/>
</dbReference>
<dbReference type="InterPro" id="IPR007597">
    <property type="entry name" value="CheC"/>
</dbReference>
<dbReference type="PANTHER" id="PTHR43693:SF1">
    <property type="entry name" value="PROTEIN PHOSPHATASE CHEZ"/>
    <property type="match status" value="1"/>
</dbReference>
<dbReference type="SUPFAM" id="SSF103039">
    <property type="entry name" value="CheC-like"/>
    <property type="match status" value="1"/>
</dbReference>
<evidence type="ECO:0000256" key="1">
    <source>
        <dbReference type="ARBA" id="ARBA00022500"/>
    </source>
</evidence>
<keyword evidence="5" id="KW-1185">Reference proteome</keyword>
<dbReference type="Pfam" id="PF04509">
    <property type="entry name" value="CheC"/>
    <property type="match status" value="1"/>
</dbReference>
<dbReference type="InterPro" id="IPR028976">
    <property type="entry name" value="CheC-like_sf"/>
</dbReference>
<dbReference type="RefSeq" id="WP_205144123.1">
    <property type="nucleotide sequence ID" value="NZ_JAFBDN010000020.1"/>
</dbReference>
<reference evidence="4" key="1">
    <citation type="submission" date="2021-04" db="EMBL/GenBank/DDBJ databases">
        <title>Taxonomic assessment of Weissella genus.</title>
        <authorList>
            <person name="Fanelli F."/>
            <person name="Chieffi D."/>
            <person name="Dell'Aquila A."/>
            <person name="Gyu-Sung C."/>
            <person name="Franz C.M.A.P."/>
            <person name="Fusco V."/>
        </authorList>
    </citation>
    <scope>NUCLEOTIDE SEQUENCE</scope>
    <source>
        <strain evidence="4">LMG 25373</strain>
    </source>
</reference>
<proteinExistence type="predicted"/>
<protein>
    <submittedName>
        <fullName evidence="4">Chemotaxis protein CheC</fullName>
    </submittedName>
</protein>
<feature type="domain" description="CheC-like protein" evidence="3">
    <location>
        <begin position="7"/>
        <end position="43"/>
    </location>
</feature>